<dbReference type="OrthoDB" id="2517743at2"/>
<evidence type="ECO:0000256" key="1">
    <source>
        <dbReference type="ARBA" id="ARBA00004651"/>
    </source>
</evidence>
<dbReference type="Pfam" id="PF12833">
    <property type="entry name" value="HTH_18"/>
    <property type="match status" value="1"/>
</dbReference>
<organism evidence="11 12">
    <name type="scientific">Paenibacillus whitsoniae</name>
    <dbReference type="NCBI Taxonomy" id="2496558"/>
    <lineage>
        <taxon>Bacteria</taxon>
        <taxon>Bacillati</taxon>
        <taxon>Bacillota</taxon>
        <taxon>Bacilli</taxon>
        <taxon>Bacillales</taxon>
        <taxon>Paenibacillaceae</taxon>
        <taxon>Paenibacillus</taxon>
    </lineage>
</organism>
<dbReference type="InterPro" id="IPR018062">
    <property type="entry name" value="HTH_AraC-typ_CS"/>
</dbReference>
<dbReference type="GO" id="GO:0005886">
    <property type="term" value="C:plasma membrane"/>
    <property type="evidence" value="ECO:0007669"/>
    <property type="project" value="UniProtKB-SubCell"/>
</dbReference>
<keyword evidence="6" id="KW-0238">DNA-binding</keyword>
<dbReference type="InterPro" id="IPR020449">
    <property type="entry name" value="Tscrpt_reg_AraC-type_HTH"/>
</dbReference>
<feature type="domain" description="HTH araC/xylS-type" evidence="10">
    <location>
        <begin position="666"/>
        <end position="765"/>
    </location>
</feature>
<dbReference type="InterPro" id="IPR041522">
    <property type="entry name" value="CdaR_GGDEF"/>
</dbReference>
<dbReference type="Gene3D" id="3.30.450.20">
    <property type="entry name" value="PAS domain"/>
    <property type="match status" value="1"/>
</dbReference>
<keyword evidence="2" id="KW-1003">Cell membrane</keyword>
<dbReference type="PANTHER" id="PTHR43280">
    <property type="entry name" value="ARAC-FAMILY TRANSCRIPTIONAL REGULATOR"/>
    <property type="match status" value="1"/>
</dbReference>
<proteinExistence type="predicted"/>
<evidence type="ECO:0000313" key="11">
    <source>
        <dbReference type="EMBL" id="RTE10263.1"/>
    </source>
</evidence>
<dbReference type="PRINTS" id="PR00032">
    <property type="entry name" value="HTHARAC"/>
</dbReference>
<evidence type="ECO:0000256" key="4">
    <source>
        <dbReference type="ARBA" id="ARBA00022989"/>
    </source>
</evidence>
<comment type="caution">
    <text evidence="11">The sequence shown here is derived from an EMBL/GenBank/DDBJ whole genome shotgun (WGS) entry which is preliminary data.</text>
</comment>
<evidence type="ECO:0000256" key="9">
    <source>
        <dbReference type="SAM" id="Phobius"/>
    </source>
</evidence>
<evidence type="ECO:0000256" key="7">
    <source>
        <dbReference type="ARBA" id="ARBA00023136"/>
    </source>
</evidence>
<comment type="subcellular location">
    <subcellularLocation>
        <location evidence="1">Cell membrane</location>
        <topology evidence="1">Multi-pass membrane protein</topology>
    </subcellularLocation>
</comment>
<dbReference type="EMBL" id="RXHU01000022">
    <property type="protein sequence ID" value="RTE10263.1"/>
    <property type="molecule type" value="Genomic_DNA"/>
</dbReference>
<evidence type="ECO:0000256" key="6">
    <source>
        <dbReference type="ARBA" id="ARBA00023125"/>
    </source>
</evidence>
<feature type="transmembrane region" description="Helical" evidence="9">
    <location>
        <begin position="296"/>
        <end position="315"/>
    </location>
</feature>
<evidence type="ECO:0000313" key="12">
    <source>
        <dbReference type="Proteomes" id="UP000276128"/>
    </source>
</evidence>
<dbReference type="Pfam" id="PF02743">
    <property type="entry name" value="dCache_1"/>
    <property type="match status" value="1"/>
</dbReference>
<dbReference type="InterPro" id="IPR033479">
    <property type="entry name" value="dCache_1"/>
</dbReference>
<accession>A0A430JGV5</accession>
<dbReference type="SUPFAM" id="SSF46689">
    <property type="entry name" value="Homeodomain-like"/>
    <property type="match status" value="1"/>
</dbReference>
<feature type="transmembrane region" description="Helical" evidence="9">
    <location>
        <begin position="12"/>
        <end position="31"/>
    </location>
</feature>
<dbReference type="Proteomes" id="UP000276128">
    <property type="component" value="Unassembled WGS sequence"/>
</dbReference>
<dbReference type="SMART" id="SM00342">
    <property type="entry name" value="HTH_ARAC"/>
    <property type="match status" value="1"/>
</dbReference>
<dbReference type="PANTHER" id="PTHR43280:SF28">
    <property type="entry name" value="HTH-TYPE TRANSCRIPTIONAL ACTIVATOR RHAS"/>
    <property type="match status" value="1"/>
</dbReference>
<keyword evidence="8" id="KW-0804">Transcription</keyword>
<dbReference type="Pfam" id="PF17853">
    <property type="entry name" value="GGDEF_2"/>
    <property type="match status" value="1"/>
</dbReference>
<dbReference type="PROSITE" id="PS00041">
    <property type="entry name" value="HTH_ARAC_FAMILY_1"/>
    <property type="match status" value="1"/>
</dbReference>
<name>A0A430JGV5_9BACL</name>
<dbReference type="PROSITE" id="PS01124">
    <property type="entry name" value="HTH_ARAC_FAMILY_2"/>
    <property type="match status" value="1"/>
</dbReference>
<evidence type="ECO:0000256" key="2">
    <source>
        <dbReference type="ARBA" id="ARBA00022475"/>
    </source>
</evidence>
<evidence type="ECO:0000256" key="3">
    <source>
        <dbReference type="ARBA" id="ARBA00022692"/>
    </source>
</evidence>
<evidence type="ECO:0000259" key="10">
    <source>
        <dbReference type="PROSITE" id="PS01124"/>
    </source>
</evidence>
<sequence>MSMKLSISGKVMFIYSLVFIAIIFLTFWLSYAGTVGRLEQDLQTTHLALLKQIDDKIEIVFRQTEKDLLNMSQELEYVYFMYDSYDDAAQKYANFFGLSNKLKTLVHTNELFSSIFLYSEVSGDMLTDKIYMKGDVSQDTWLANYIKMKGHSKWLATHKVWDGEKEQDVITLIRSYPSISSPEYRKGLVAININEDVLYRMIKNVYEKEQDGHTFIIDDQANIVTHDDSTQLYKNLANIPYIGQVLSRSGSGHFTVKIEGIEQSIFYTASNYTGWRIVSVIPKSNMYQPLESTRSLMIAFAVGMVLLALTVLFYVNRRTFKPLDRLVGKMSGAFKPVHPEHESVRGSVGLGYLETVFDQMFVDREHLEKQVRDSKPVLKWRIILDMLSGYRTEYASVRHHLEFTGIRLYAHRFVVCTAEIAKEGSVSPKDVTLYTYALCNVAEELMNMENSGAAVDLGAGFAAIVFSFAEGDREQNHLRALAVLDLVLDVMKRQFELQVTIGVGRCYQEMKDIPVSYEESQKALQYKMVIGSHSVISIEDVLGHDNQDYYRLITMTDRIVEAVKQTENGILEGYISELFIEAVNGSLSPDLIRQLSYELIMKSLQVVASVGINTEETLREMGNLHQRIHQCDNWQDAQRIVQTVLEGLAGKIEEKRSQRGSNKTIDRLLPYIQDHYRDSEFSLELLSERFQLNPTYVSKLFKEYTEKNFIDYLIEIRINASKELLAVKNRKINDIAEGVGYTNTRSYLRAFKKYTGMTPTEYREWVLMSEEKSASE</sequence>
<gene>
    <name evidence="11" type="ORF">EJQ19_08880</name>
</gene>
<keyword evidence="12" id="KW-1185">Reference proteome</keyword>
<dbReference type="InterPro" id="IPR009057">
    <property type="entry name" value="Homeodomain-like_sf"/>
</dbReference>
<keyword evidence="5" id="KW-0805">Transcription regulation</keyword>
<protein>
    <submittedName>
        <fullName evidence="11">AraC family transcriptional regulator</fullName>
    </submittedName>
</protein>
<keyword evidence="7 9" id="KW-0472">Membrane</keyword>
<dbReference type="AlphaFoldDB" id="A0A430JGV5"/>
<dbReference type="CDD" id="cd12912">
    <property type="entry name" value="PDC2_MCP_like"/>
    <property type="match status" value="1"/>
</dbReference>
<dbReference type="GO" id="GO:0043565">
    <property type="term" value="F:sequence-specific DNA binding"/>
    <property type="evidence" value="ECO:0007669"/>
    <property type="project" value="InterPro"/>
</dbReference>
<reference evidence="11 12" key="1">
    <citation type="submission" date="2018-12" db="EMBL/GenBank/DDBJ databases">
        <title>Bacillus ochoae sp. nov., Paenibacillus whitsoniae sp. nov., Paenibacillus spiritus sp. nov. Isolated from the Mars Exploration Rover during spacecraft assembly.</title>
        <authorList>
            <person name="Seuylemezian A."/>
            <person name="Vaishampayan P."/>
        </authorList>
    </citation>
    <scope>NUCLEOTIDE SEQUENCE [LARGE SCALE GENOMIC DNA]</scope>
    <source>
        <strain evidence="11 12">MER 54</strain>
    </source>
</reference>
<keyword evidence="3 9" id="KW-0812">Transmembrane</keyword>
<evidence type="ECO:0000256" key="8">
    <source>
        <dbReference type="ARBA" id="ARBA00023163"/>
    </source>
</evidence>
<dbReference type="Gene3D" id="1.10.10.60">
    <property type="entry name" value="Homeodomain-like"/>
    <property type="match status" value="2"/>
</dbReference>
<dbReference type="GO" id="GO:0003700">
    <property type="term" value="F:DNA-binding transcription factor activity"/>
    <property type="evidence" value="ECO:0007669"/>
    <property type="project" value="InterPro"/>
</dbReference>
<evidence type="ECO:0000256" key="5">
    <source>
        <dbReference type="ARBA" id="ARBA00023015"/>
    </source>
</evidence>
<keyword evidence="4 9" id="KW-1133">Transmembrane helix</keyword>
<dbReference type="InterPro" id="IPR018060">
    <property type="entry name" value="HTH_AraC"/>
</dbReference>